<comment type="caution">
    <text evidence="2">The sequence shown here is derived from an EMBL/GenBank/DDBJ whole genome shotgun (WGS) entry which is preliminary data.</text>
</comment>
<feature type="chain" id="PRO_5041294236" evidence="1">
    <location>
        <begin position="26"/>
        <end position="122"/>
    </location>
</feature>
<proteinExistence type="predicted"/>
<accession>A0AA38JV30</accession>
<evidence type="ECO:0000313" key="3">
    <source>
        <dbReference type="Proteomes" id="UP001176059"/>
    </source>
</evidence>
<feature type="signal peptide" evidence="1">
    <location>
        <begin position="1"/>
        <end position="25"/>
    </location>
</feature>
<dbReference type="EMBL" id="JANVFO010000006">
    <property type="protein sequence ID" value="KAJ3736041.1"/>
    <property type="molecule type" value="Genomic_DNA"/>
</dbReference>
<dbReference type="Proteomes" id="UP001176059">
    <property type="component" value="Unassembled WGS sequence"/>
</dbReference>
<reference evidence="2" key="2">
    <citation type="journal article" date="2023" name="Proc. Natl. Acad. Sci. U.S.A.">
        <title>A global phylogenomic analysis of the shiitake genus Lentinula.</title>
        <authorList>
            <person name="Sierra-Patev S."/>
            <person name="Min B."/>
            <person name="Naranjo-Ortiz M."/>
            <person name="Looney B."/>
            <person name="Konkel Z."/>
            <person name="Slot J.C."/>
            <person name="Sakamoto Y."/>
            <person name="Steenwyk J.L."/>
            <person name="Rokas A."/>
            <person name="Carro J."/>
            <person name="Camarero S."/>
            <person name="Ferreira P."/>
            <person name="Molpeceres G."/>
            <person name="Ruiz-Duenas F.J."/>
            <person name="Serrano A."/>
            <person name="Henrissat B."/>
            <person name="Drula E."/>
            <person name="Hughes K.W."/>
            <person name="Mata J.L."/>
            <person name="Ishikawa N.K."/>
            <person name="Vargas-Isla R."/>
            <person name="Ushijima S."/>
            <person name="Smith C.A."/>
            <person name="Donoghue J."/>
            <person name="Ahrendt S."/>
            <person name="Andreopoulos W."/>
            <person name="He G."/>
            <person name="LaButti K."/>
            <person name="Lipzen A."/>
            <person name="Ng V."/>
            <person name="Riley R."/>
            <person name="Sandor L."/>
            <person name="Barry K."/>
            <person name="Martinez A.T."/>
            <person name="Xiao Y."/>
            <person name="Gibbons J.G."/>
            <person name="Terashima K."/>
            <person name="Grigoriev I.V."/>
            <person name="Hibbett D."/>
        </authorList>
    </citation>
    <scope>NUCLEOTIDE SEQUENCE</scope>
    <source>
        <strain evidence="2">ET3784</strain>
    </source>
</reference>
<evidence type="ECO:0000313" key="2">
    <source>
        <dbReference type="EMBL" id="KAJ3736041.1"/>
    </source>
</evidence>
<gene>
    <name evidence="2" type="ORF">DFJ43DRAFT_695037</name>
</gene>
<protein>
    <submittedName>
        <fullName evidence="2">Uncharacterized protein</fullName>
    </submittedName>
</protein>
<sequence>MFFQITPSRLLAFLHLGASLLWVSASPLPDLNADVAQYKRRADTSVVDQLTKRSIQVDVDLVIDGYGKSEHWFVDVGPTLFQAGTRDPSTMNKFKSKLTTSHYDWDKVKNQPFQLPQDYSSR</sequence>
<keyword evidence="1" id="KW-0732">Signal</keyword>
<reference evidence="2" key="1">
    <citation type="submission" date="2022-08" db="EMBL/GenBank/DDBJ databases">
        <authorList>
            <consortium name="DOE Joint Genome Institute"/>
            <person name="Min B."/>
            <person name="Sierra-Patev S."/>
            <person name="Naranjo-Ortiz M."/>
            <person name="Looney B."/>
            <person name="Konkel Z."/>
            <person name="Slot J.C."/>
            <person name="Sakamoto Y."/>
            <person name="Steenwyk J.L."/>
            <person name="Rokas A."/>
            <person name="Carro J."/>
            <person name="Camarero S."/>
            <person name="Ferreira P."/>
            <person name="Molpeceres G."/>
            <person name="Ruiz-duenas F.J."/>
            <person name="Serrano A."/>
            <person name="Henrissat B."/>
            <person name="Drula E."/>
            <person name="Hughes K.W."/>
            <person name="Mata J.L."/>
            <person name="Ishikawa N.K."/>
            <person name="Vargas-Isla R."/>
            <person name="Ushijima S."/>
            <person name="Smith C.A."/>
            <person name="Ahrendt S."/>
            <person name="Andreopoulos W."/>
            <person name="He G."/>
            <person name="LaButti K."/>
            <person name="Lipzen A."/>
            <person name="Ng V."/>
            <person name="Riley R."/>
            <person name="Sandor L."/>
            <person name="Barry K."/>
            <person name="Martinez A.T."/>
            <person name="Xiao Y."/>
            <person name="Gibbons J.G."/>
            <person name="Terashima K."/>
            <person name="Hibbett D.S."/>
            <person name="Grigoriev I.V."/>
        </authorList>
    </citation>
    <scope>NUCLEOTIDE SEQUENCE</scope>
    <source>
        <strain evidence="2">ET3784</strain>
    </source>
</reference>
<evidence type="ECO:0000256" key="1">
    <source>
        <dbReference type="SAM" id="SignalP"/>
    </source>
</evidence>
<organism evidence="2 3">
    <name type="scientific">Lentinula guzmanii</name>
    <dbReference type="NCBI Taxonomy" id="2804957"/>
    <lineage>
        <taxon>Eukaryota</taxon>
        <taxon>Fungi</taxon>
        <taxon>Dikarya</taxon>
        <taxon>Basidiomycota</taxon>
        <taxon>Agaricomycotina</taxon>
        <taxon>Agaricomycetes</taxon>
        <taxon>Agaricomycetidae</taxon>
        <taxon>Agaricales</taxon>
        <taxon>Marasmiineae</taxon>
        <taxon>Omphalotaceae</taxon>
        <taxon>Lentinula</taxon>
    </lineage>
</organism>
<dbReference type="AlphaFoldDB" id="A0AA38JV30"/>
<name>A0AA38JV30_9AGAR</name>
<keyword evidence="3" id="KW-1185">Reference proteome</keyword>